<protein>
    <submittedName>
        <fullName evidence="3">T9SS type A sorting domain-containing protein</fullName>
    </submittedName>
</protein>
<feature type="domain" description="Secretion system C-terminal sorting" evidence="2">
    <location>
        <begin position="100"/>
        <end position="172"/>
    </location>
</feature>
<keyword evidence="4" id="KW-1185">Reference proteome</keyword>
<keyword evidence="1" id="KW-0732">Signal</keyword>
<dbReference type="RefSeq" id="WP_208154108.1">
    <property type="nucleotide sequence ID" value="NZ_JAGEVF010000005.1"/>
</dbReference>
<dbReference type="NCBIfam" id="TIGR04183">
    <property type="entry name" value="Por_Secre_tail"/>
    <property type="match status" value="1"/>
</dbReference>
<name>A0ABS3T1W9_9FLAO</name>
<reference evidence="3 4" key="1">
    <citation type="submission" date="2021-03" db="EMBL/GenBank/DDBJ databases">
        <title>Winogradskyella sp. nov., isolated from costal sediment.</title>
        <authorList>
            <person name="Gao C."/>
        </authorList>
    </citation>
    <scope>NUCLEOTIDE SEQUENCE [LARGE SCALE GENOMIC DNA]</scope>
    <source>
        <strain evidence="3 4">DF17</strain>
    </source>
</reference>
<gene>
    <name evidence="3" type="ORF">J4050_08305</name>
</gene>
<organism evidence="3 4">
    <name type="scientific">Winogradskyella pelagia</name>
    <dbReference type="NCBI Taxonomy" id="2819984"/>
    <lineage>
        <taxon>Bacteria</taxon>
        <taxon>Pseudomonadati</taxon>
        <taxon>Bacteroidota</taxon>
        <taxon>Flavobacteriia</taxon>
        <taxon>Flavobacteriales</taxon>
        <taxon>Flavobacteriaceae</taxon>
        <taxon>Winogradskyella</taxon>
    </lineage>
</organism>
<comment type="caution">
    <text evidence="3">The sequence shown here is derived from an EMBL/GenBank/DDBJ whole genome shotgun (WGS) entry which is preliminary data.</text>
</comment>
<evidence type="ECO:0000313" key="3">
    <source>
        <dbReference type="EMBL" id="MBO3116745.1"/>
    </source>
</evidence>
<accession>A0ABS3T1W9</accession>
<evidence type="ECO:0000259" key="2">
    <source>
        <dbReference type="Pfam" id="PF18962"/>
    </source>
</evidence>
<dbReference type="InterPro" id="IPR026444">
    <property type="entry name" value="Secre_tail"/>
</dbReference>
<sequence>MKHEFLKIVLGLLVLNGFISNSFGQEESNYRIVSSNLASSGSSQTITTPSGTYKISHSIGQASVIGTYFNNGYYLRQGYQQPLSKIEIIKELDVELVAKIHPNPFRHKVTIAFNTVIRDEISILLIDINGRVIRKQKALPSQEIELQLTDLAIGTYVLRVMSGTKRLDEKLIKI</sequence>
<evidence type="ECO:0000256" key="1">
    <source>
        <dbReference type="ARBA" id="ARBA00022729"/>
    </source>
</evidence>
<evidence type="ECO:0000313" key="4">
    <source>
        <dbReference type="Proteomes" id="UP000676776"/>
    </source>
</evidence>
<proteinExistence type="predicted"/>
<dbReference type="Proteomes" id="UP000676776">
    <property type="component" value="Unassembled WGS sequence"/>
</dbReference>
<dbReference type="Pfam" id="PF18962">
    <property type="entry name" value="Por_Secre_tail"/>
    <property type="match status" value="1"/>
</dbReference>
<dbReference type="EMBL" id="JAGEVF010000005">
    <property type="protein sequence ID" value="MBO3116745.1"/>
    <property type="molecule type" value="Genomic_DNA"/>
</dbReference>